<evidence type="ECO:0000259" key="1">
    <source>
        <dbReference type="Pfam" id="PF18813"/>
    </source>
</evidence>
<reference evidence="3" key="1">
    <citation type="submission" date="2016-01" db="EMBL/GenBank/DDBJ databases">
        <authorList>
            <person name="Mitreva M."/>
            <person name="Pepin K.H."/>
            <person name="Mihindukulasuriya K.A."/>
            <person name="Fulton R."/>
            <person name="Fronick C."/>
            <person name="O'Laughlin M."/>
            <person name="Miner T."/>
            <person name="Herter B."/>
            <person name="Rosa B.A."/>
            <person name="Cordes M."/>
            <person name="Tomlinson C."/>
            <person name="Wollam A."/>
            <person name="Palsikar V.B."/>
            <person name="Mardis E.R."/>
            <person name="Wilson R.K."/>
        </authorList>
    </citation>
    <scope>NUCLEOTIDE SEQUENCE [LARGE SCALE GENOMIC DNA]</scope>
    <source>
        <strain evidence="3">MJR7757B</strain>
    </source>
</reference>
<dbReference type="RefSeq" id="WP_022069170.1">
    <property type="nucleotide sequence ID" value="NZ_KQ956653.1"/>
</dbReference>
<protein>
    <recommendedName>
        <fullName evidence="1">Phage-Barnase-EndoU-ColicinE5/D-RelE like nuclease 4 domain-containing protein</fullName>
    </recommendedName>
</protein>
<dbReference type="InterPro" id="IPR041420">
    <property type="entry name" value="PBECR4"/>
</dbReference>
<gene>
    <name evidence="2" type="ORF">HMPREF3221_00624</name>
</gene>
<keyword evidence="3" id="KW-1185">Reference proteome</keyword>
<organism evidence="2 3">
    <name type="scientific">Fusobacterium nucleatum</name>
    <dbReference type="NCBI Taxonomy" id="851"/>
    <lineage>
        <taxon>Bacteria</taxon>
        <taxon>Fusobacteriati</taxon>
        <taxon>Fusobacteriota</taxon>
        <taxon>Fusobacteriia</taxon>
        <taxon>Fusobacteriales</taxon>
        <taxon>Fusobacteriaceae</taxon>
        <taxon>Fusobacterium</taxon>
    </lineage>
</organism>
<accession>A0A133P6E0</accession>
<dbReference type="PATRIC" id="fig|851.8.peg.631"/>
<dbReference type="EMBL" id="LRPY01000058">
    <property type="protein sequence ID" value="KXA24026.1"/>
    <property type="molecule type" value="Genomic_DNA"/>
</dbReference>
<evidence type="ECO:0000313" key="2">
    <source>
        <dbReference type="EMBL" id="KXA24026.1"/>
    </source>
</evidence>
<name>A0A133P6E0_FUSNU</name>
<feature type="domain" description="Phage-Barnase-EndoU-ColicinE5/D-RelE like nuclease 4" evidence="1">
    <location>
        <begin position="9"/>
        <end position="188"/>
    </location>
</feature>
<dbReference type="Proteomes" id="UP000070401">
    <property type="component" value="Unassembled WGS sequence"/>
</dbReference>
<comment type="caution">
    <text evidence="2">The sequence shown here is derived from an EMBL/GenBank/DDBJ whole genome shotgun (WGS) entry which is preliminary data.</text>
</comment>
<proteinExistence type="predicted"/>
<dbReference type="Pfam" id="PF18813">
    <property type="entry name" value="PBECR4"/>
    <property type="match status" value="1"/>
</dbReference>
<dbReference type="AlphaFoldDB" id="A0A133P6E0"/>
<evidence type="ECO:0000313" key="3">
    <source>
        <dbReference type="Proteomes" id="UP000070401"/>
    </source>
</evidence>
<sequence>MDDKEIWKKIRKSYFVYKEQFLNKDFYIVSRKNKNIEILETMFRKEHFMHLVGISGMSANSFFEKVEKNTLSLNEFKKLKKSNFIFEKLNSFPKLKKLLIAEPYLYNFHPHSTTKVELDKIIANKNKEINESLIGLKMMKNSSQNFYIPASIEKRKASEVTTEERKRIICILEKSSSEKHYSKVFFRDLEENLSLYIPKEIFISIKKELEKVNYNCLTGEPIRIQNHSSGENRWIGKKDVERFEIQKKSNVKEEIGKVAVIMTEKEMDDYKKSRGVETEEITSPSNEKKLYIIPVPYYNISDLKITKEIEQKFVPMKEKEQKVEKNIDKGIER</sequence>